<evidence type="ECO:0000256" key="1">
    <source>
        <dbReference type="SAM" id="Phobius"/>
    </source>
</evidence>
<reference evidence="3 4" key="1">
    <citation type="journal article" date="2012" name="J. Bacteriol.">
        <title>Genome Sequence of Radiation-Resistant Modestobacter marinus Strain BC501, a Representative Actinobacterium That Thrives on Calcareous Stone Surfaces.</title>
        <authorList>
            <person name="Normand P."/>
            <person name="Gury J."/>
            <person name="Pujic P."/>
            <person name="Chouaia B."/>
            <person name="Crotti E."/>
            <person name="Brusetti L."/>
            <person name="Daffonchio D."/>
            <person name="Vacherie B."/>
            <person name="Barbe V."/>
            <person name="Medigue C."/>
            <person name="Calteau A."/>
            <person name="Ghodhbane-Gtari F."/>
            <person name="Essoussi I."/>
            <person name="Nouioui I."/>
            <person name="Abbassi-Ghozzi I."/>
            <person name="Gtari M."/>
        </authorList>
    </citation>
    <scope>NUCLEOTIDE SEQUENCE [LARGE SCALE GENOMIC DNA]</scope>
    <source>
        <strain evidence="4">BC 501</strain>
    </source>
</reference>
<evidence type="ECO:0000259" key="2">
    <source>
        <dbReference type="Pfam" id="PF13828"/>
    </source>
</evidence>
<proteinExistence type="predicted"/>
<dbReference type="STRING" id="477641.MODMU_1312"/>
<keyword evidence="1" id="KW-0472">Membrane</keyword>
<keyword evidence="1" id="KW-1133">Transmembrane helix</keyword>
<dbReference type="EMBL" id="FO203431">
    <property type="protein sequence ID" value="CCH86762.1"/>
    <property type="molecule type" value="Genomic_DNA"/>
</dbReference>
<dbReference type="InterPro" id="IPR025241">
    <property type="entry name" value="DUF4190"/>
</dbReference>
<evidence type="ECO:0000313" key="4">
    <source>
        <dbReference type="Proteomes" id="UP000006461"/>
    </source>
</evidence>
<feature type="transmembrane region" description="Helical" evidence="1">
    <location>
        <begin position="23"/>
        <end position="54"/>
    </location>
</feature>
<dbReference type="KEGG" id="mmar:MODMU_1312"/>
<dbReference type="eggNOG" id="ENOG502ZHCY">
    <property type="taxonomic scope" value="Bacteria"/>
</dbReference>
<evidence type="ECO:0000313" key="3">
    <source>
        <dbReference type="EMBL" id="CCH86762.1"/>
    </source>
</evidence>
<name>I4ETP9_MODI5</name>
<sequence>MTHSAGHTGPQGTTQNNNVGNGLAIAGLVCGLVGLLFLPIVLGPLAIIFGGIGLSRANRGAGHKGMSIAAIVLGIADLVVMVLYAVAITN</sequence>
<dbReference type="Proteomes" id="UP000006461">
    <property type="component" value="Chromosome"/>
</dbReference>
<dbReference type="InterPro" id="IPR055338">
    <property type="entry name" value="YqfX-like"/>
</dbReference>
<accession>I4ETP9</accession>
<feature type="transmembrane region" description="Helical" evidence="1">
    <location>
        <begin position="66"/>
        <end position="87"/>
    </location>
</feature>
<dbReference type="Pfam" id="PF13828">
    <property type="entry name" value="DUF4190"/>
    <property type="match status" value="1"/>
</dbReference>
<dbReference type="TCDB" id="9.B.117.3.2">
    <property type="family name" value="the duf4190 (duf4190) family"/>
</dbReference>
<keyword evidence="1" id="KW-0812">Transmembrane</keyword>
<feature type="domain" description="DUF4190" evidence="2">
    <location>
        <begin position="23"/>
        <end position="84"/>
    </location>
</feature>
<dbReference type="PANTHER" id="PTHR40040:SF1">
    <property type="entry name" value="MEMBRANE PROTEIN"/>
    <property type="match status" value="1"/>
</dbReference>
<gene>
    <name evidence="3" type="ordered locus">MODMU_1312</name>
</gene>
<dbReference type="PANTHER" id="PTHR40040">
    <property type="entry name" value="SMALL HYDROPHOBIC PROTEIN-RELATED"/>
    <property type="match status" value="1"/>
</dbReference>
<dbReference type="PATRIC" id="fig|477641.3.peg.1239"/>
<dbReference type="AlphaFoldDB" id="I4ETP9"/>
<dbReference type="HOGENOM" id="CLU_152611_1_0_11"/>
<dbReference type="OrthoDB" id="4321042at2"/>
<keyword evidence="4" id="KW-1185">Reference proteome</keyword>
<organism evidence="3 4">
    <name type="scientific">Modestobacter italicus (strain DSM 44449 / CECT 9708 / BC 501)</name>
    <dbReference type="NCBI Taxonomy" id="2732864"/>
    <lineage>
        <taxon>Bacteria</taxon>
        <taxon>Bacillati</taxon>
        <taxon>Actinomycetota</taxon>
        <taxon>Actinomycetes</taxon>
        <taxon>Geodermatophilales</taxon>
        <taxon>Geodermatophilaceae</taxon>
        <taxon>Modestobacter</taxon>
    </lineage>
</organism>
<protein>
    <recommendedName>
        <fullName evidence="2">DUF4190 domain-containing protein</fullName>
    </recommendedName>
</protein>